<name>S5LX72_9MOLU</name>
<evidence type="ECO:0000259" key="3">
    <source>
        <dbReference type="PROSITE" id="PS50076"/>
    </source>
</evidence>
<dbReference type="STRING" id="1276221.SDIMI_v3c07100"/>
<reference evidence="4 5" key="1">
    <citation type="journal article" date="2013" name="Genome Biol. Evol.">
        <title>Comparison of metabolic capacities and inference of gene content evolution in mosquito-associated Spiroplasma diminutum and S. taiwanense.</title>
        <authorList>
            <person name="Lo W.S."/>
            <person name="Ku C."/>
            <person name="Chen L.L."/>
            <person name="Chang T.H."/>
            <person name="Kuo C.H."/>
        </authorList>
    </citation>
    <scope>NUCLEOTIDE SEQUENCE [LARGE SCALE GENOMIC DNA]</scope>
    <source>
        <strain evidence="4">CUAS-1</strain>
    </source>
</reference>
<feature type="transmembrane region" description="Helical" evidence="2">
    <location>
        <begin position="6"/>
        <end position="25"/>
    </location>
</feature>
<dbReference type="SMART" id="SM00271">
    <property type="entry name" value="DnaJ"/>
    <property type="match status" value="1"/>
</dbReference>
<accession>S5LX72</accession>
<feature type="domain" description="J" evidence="3">
    <location>
        <begin position="74"/>
        <end position="134"/>
    </location>
</feature>
<evidence type="ECO:0000256" key="2">
    <source>
        <dbReference type="SAM" id="Phobius"/>
    </source>
</evidence>
<protein>
    <recommendedName>
        <fullName evidence="3">J domain-containing protein</fullName>
    </recommendedName>
</protein>
<evidence type="ECO:0000313" key="4">
    <source>
        <dbReference type="EMBL" id="AGR42414.1"/>
    </source>
</evidence>
<evidence type="ECO:0000256" key="1">
    <source>
        <dbReference type="SAM" id="MobiDB-lite"/>
    </source>
</evidence>
<dbReference type="KEGG" id="sdi:SDIMI_v3c07100"/>
<dbReference type="HOGENOM" id="CLU_1853954_0_0_14"/>
<keyword evidence="2" id="KW-0812">Transmembrane</keyword>
<keyword evidence="5" id="KW-1185">Reference proteome</keyword>
<organism evidence="4 5">
    <name type="scientific">Spiroplasma diminutum CUAS-1</name>
    <dbReference type="NCBI Taxonomy" id="1276221"/>
    <lineage>
        <taxon>Bacteria</taxon>
        <taxon>Bacillati</taxon>
        <taxon>Mycoplasmatota</taxon>
        <taxon>Mollicutes</taxon>
        <taxon>Entomoplasmatales</taxon>
        <taxon>Spiroplasmataceae</taxon>
        <taxon>Spiroplasma</taxon>
    </lineage>
</organism>
<feature type="region of interest" description="Disordered" evidence="1">
    <location>
        <begin position="32"/>
        <end position="54"/>
    </location>
</feature>
<dbReference type="Gene3D" id="1.10.287.110">
    <property type="entry name" value="DnaJ domain"/>
    <property type="match status" value="1"/>
</dbReference>
<dbReference type="RefSeq" id="WP_020836645.1">
    <property type="nucleotide sequence ID" value="NC_021833.1"/>
</dbReference>
<dbReference type="PRINTS" id="PR00625">
    <property type="entry name" value="JDOMAIN"/>
</dbReference>
<dbReference type="SUPFAM" id="SSF46565">
    <property type="entry name" value="Chaperone J-domain"/>
    <property type="match status" value="1"/>
</dbReference>
<dbReference type="InterPro" id="IPR050817">
    <property type="entry name" value="DjlA_DnaK_co-chaperone"/>
</dbReference>
<sequence>MNELFRLISRLLNIIITVLIIDLLFNKTRRRNGGYQRDKNNKQSKYYDDQTTNDGYDQSNQYQDFYQGQSQIDQAYQALGLEKGVSLKEVKKRYIELAKKYHPDKNPNNLEAQAEMTKINNAYDIIAEEFNRRH</sequence>
<dbReference type="OrthoDB" id="9779889at2"/>
<dbReference type="AlphaFoldDB" id="S5LX72"/>
<evidence type="ECO:0000313" key="5">
    <source>
        <dbReference type="Proteomes" id="UP000014983"/>
    </source>
</evidence>
<dbReference type="CDD" id="cd06257">
    <property type="entry name" value="DnaJ"/>
    <property type="match status" value="1"/>
</dbReference>
<dbReference type="InParanoid" id="S5LX72"/>
<dbReference type="eggNOG" id="COG0484">
    <property type="taxonomic scope" value="Bacteria"/>
</dbReference>
<keyword evidence="2" id="KW-0472">Membrane</keyword>
<dbReference type="EMBL" id="CP005076">
    <property type="protein sequence ID" value="AGR42414.1"/>
    <property type="molecule type" value="Genomic_DNA"/>
</dbReference>
<dbReference type="PATRIC" id="fig|1276221.3.peg.712"/>
<dbReference type="InterPro" id="IPR036869">
    <property type="entry name" value="J_dom_sf"/>
</dbReference>
<dbReference type="PROSITE" id="PS50076">
    <property type="entry name" value="DNAJ_2"/>
    <property type="match status" value="1"/>
</dbReference>
<dbReference type="Pfam" id="PF00226">
    <property type="entry name" value="DnaJ"/>
    <property type="match status" value="1"/>
</dbReference>
<gene>
    <name evidence="4" type="ORF">SDIMI_v3c07100</name>
</gene>
<dbReference type="PANTHER" id="PTHR24074">
    <property type="entry name" value="CO-CHAPERONE PROTEIN DJLA"/>
    <property type="match status" value="1"/>
</dbReference>
<feature type="compositionally biased region" description="Basic and acidic residues" evidence="1">
    <location>
        <begin position="36"/>
        <end position="48"/>
    </location>
</feature>
<dbReference type="InterPro" id="IPR001623">
    <property type="entry name" value="DnaJ_domain"/>
</dbReference>
<keyword evidence="2" id="KW-1133">Transmembrane helix</keyword>
<dbReference type="Proteomes" id="UP000014983">
    <property type="component" value="Chromosome"/>
</dbReference>
<proteinExistence type="predicted"/>